<evidence type="ECO:0000313" key="2">
    <source>
        <dbReference type="Proteomes" id="UP001151752"/>
    </source>
</evidence>
<name>A0A9Q0SL29_9ROSI</name>
<gene>
    <name evidence="1" type="ORF">OIU74_019330</name>
</gene>
<reference evidence="1" key="1">
    <citation type="submission" date="2022-11" db="EMBL/GenBank/DDBJ databases">
        <authorList>
            <person name="Hyden B.L."/>
            <person name="Feng K."/>
            <person name="Yates T."/>
            <person name="Jawdy S."/>
            <person name="Smart L.B."/>
            <person name="Muchero W."/>
        </authorList>
    </citation>
    <scope>NUCLEOTIDE SEQUENCE</scope>
    <source>
        <tissue evidence="1">Shoot tip</tissue>
    </source>
</reference>
<evidence type="ECO:0000313" key="1">
    <source>
        <dbReference type="EMBL" id="KAJ6680825.1"/>
    </source>
</evidence>
<dbReference type="AlphaFoldDB" id="A0A9Q0SL29"/>
<comment type="caution">
    <text evidence="1">The sequence shown here is derived from an EMBL/GenBank/DDBJ whole genome shotgun (WGS) entry which is preliminary data.</text>
</comment>
<keyword evidence="2" id="KW-1185">Reference proteome</keyword>
<sequence>MNTQQMKIHTFPRCHSIGLQASHTWDHHFPESVAACRRMSLCTRRSRWPWEAVAKLSTIKMRSFHIGALRCQLIHRQQNNK</sequence>
<organism evidence="1 2">
    <name type="scientific">Salix koriyanagi</name>
    <dbReference type="NCBI Taxonomy" id="2511006"/>
    <lineage>
        <taxon>Eukaryota</taxon>
        <taxon>Viridiplantae</taxon>
        <taxon>Streptophyta</taxon>
        <taxon>Embryophyta</taxon>
        <taxon>Tracheophyta</taxon>
        <taxon>Spermatophyta</taxon>
        <taxon>Magnoliopsida</taxon>
        <taxon>eudicotyledons</taxon>
        <taxon>Gunneridae</taxon>
        <taxon>Pentapetalae</taxon>
        <taxon>rosids</taxon>
        <taxon>fabids</taxon>
        <taxon>Malpighiales</taxon>
        <taxon>Salicaceae</taxon>
        <taxon>Saliceae</taxon>
        <taxon>Salix</taxon>
    </lineage>
</organism>
<dbReference type="Proteomes" id="UP001151752">
    <property type="component" value="Chromosome 5"/>
</dbReference>
<accession>A0A9Q0SL29</accession>
<reference evidence="1" key="2">
    <citation type="journal article" date="2023" name="Int. J. Mol. Sci.">
        <title>De Novo Assembly and Annotation of 11 Diverse Shrub Willow (Salix) Genomes Reveals Novel Gene Organization in Sex-Linked Regions.</title>
        <authorList>
            <person name="Hyden B."/>
            <person name="Feng K."/>
            <person name="Yates T.B."/>
            <person name="Jawdy S."/>
            <person name="Cereghino C."/>
            <person name="Smart L.B."/>
            <person name="Muchero W."/>
        </authorList>
    </citation>
    <scope>NUCLEOTIDE SEQUENCE</scope>
    <source>
        <tissue evidence="1">Shoot tip</tissue>
    </source>
</reference>
<protein>
    <submittedName>
        <fullName evidence="1">Uncharacterized protein</fullName>
    </submittedName>
</protein>
<dbReference type="EMBL" id="JAPFFM010000020">
    <property type="protein sequence ID" value="KAJ6680825.1"/>
    <property type="molecule type" value="Genomic_DNA"/>
</dbReference>
<proteinExistence type="predicted"/>